<keyword evidence="10" id="KW-0869">Chloride channel</keyword>
<feature type="region of interest" description="Disordered" evidence="15">
    <location>
        <begin position="1"/>
        <end position="56"/>
    </location>
</feature>
<evidence type="ECO:0000256" key="2">
    <source>
        <dbReference type="ARBA" id="ARBA00009151"/>
    </source>
</evidence>
<evidence type="ECO:0000256" key="7">
    <source>
        <dbReference type="ARBA" id="ARBA00022989"/>
    </source>
</evidence>
<sequence>MAMIRKELSRSYQELNEDTEPPALDPDVTEHMDEEEQDDAVSAVVPDRDSDRSSPSVRFSRTCLKNFFSVLLILVYLLLMAVAVFLVYQTIADFKDKLKHPVMSVTYKEVNMYDSPGIAIYPGKARLLSCEHHWYDHIPPLKDPGQPGENNCITQNMSYLDPYTNRTMKHALIVRGPRDVRKRELVFLQFHLNETKQDFSAIDYLLFSSYEAFLISSDQVKFMQECESSYSSWKFSGGFRTWVKMSLVKTKEEDGRQSVEFRQETSVVNFIDRRDNPDKGDQLFFVVFEWKDPFIQEIQDIITANPWSMIALLCSVFLVLFKAADFAKLSVKWMIKVRKRHLKKRTRELNHIS</sequence>
<evidence type="ECO:0000313" key="18">
    <source>
        <dbReference type="Proteomes" id="UP000812440"/>
    </source>
</evidence>
<keyword evidence="6 16" id="KW-0812">Transmembrane</keyword>
<evidence type="ECO:0000256" key="14">
    <source>
        <dbReference type="ARBA" id="ARBA00032817"/>
    </source>
</evidence>
<proteinExistence type="inferred from homology"/>
<evidence type="ECO:0000256" key="1">
    <source>
        <dbReference type="ARBA" id="ARBA00004651"/>
    </source>
</evidence>
<evidence type="ECO:0000256" key="10">
    <source>
        <dbReference type="ARBA" id="ARBA00023173"/>
    </source>
</evidence>
<evidence type="ECO:0000313" key="17">
    <source>
        <dbReference type="EMBL" id="KAG8443733.1"/>
    </source>
</evidence>
<dbReference type="GO" id="GO:0005254">
    <property type="term" value="F:chloride channel activity"/>
    <property type="evidence" value="ECO:0007669"/>
    <property type="project" value="UniProtKB-KW"/>
</dbReference>
<keyword evidence="4" id="KW-0813">Transport</keyword>
<keyword evidence="9 16" id="KW-0472">Membrane</keyword>
<evidence type="ECO:0000256" key="16">
    <source>
        <dbReference type="SAM" id="Phobius"/>
    </source>
</evidence>
<keyword evidence="11" id="KW-0868">Chloride</keyword>
<dbReference type="GO" id="GO:0034707">
    <property type="term" value="C:chloride channel complex"/>
    <property type="evidence" value="ECO:0007669"/>
    <property type="project" value="UniProtKB-KW"/>
</dbReference>
<organism evidence="17 18">
    <name type="scientific">Hymenochirus boettgeri</name>
    <name type="common">Congo dwarf clawed frog</name>
    <dbReference type="NCBI Taxonomy" id="247094"/>
    <lineage>
        <taxon>Eukaryota</taxon>
        <taxon>Metazoa</taxon>
        <taxon>Chordata</taxon>
        <taxon>Craniata</taxon>
        <taxon>Vertebrata</taxon>
        <taxon>Euteleostomi</taxon>
        <taxon>Amphibia</taxon>
        <taxon>Batrachia</taxon>
        <taxon>Anura</taxon>
        <taxon>Pipoidea</taxon>
        <taxon>Pipidae</taxon>
        <taxon>Pipinae</taxon>
        <taxon>Hymenochirus</taxon>
    </lineage>
</organism>
<evidence type="ECO:0000256" key="13">
    <source>
        <dbReference type="ARBA" id="ARBA00024167"/>
    </source>
</evidence>
<evidence type="ECO:0000256" key="8">
    <source>
        <dbReference type="ARBA" id="ARBA00023065"/>
    </source>
</evidence>
<keyword evidence="12" id="KW-0407">Ion channel</keyword>
<name>A0A8T2JJJ3_9PIPI</name>
<keyword evidence="5" id="KW-1003">Cell membrane</keyword>
<reference evidence="17" key="1">
    <citation type="thesis" date="2020" institute="ProQuest LLC" country="789 East Eisenhower Parkway, Ann Arbor, MI, USA">
        <title>Comparative Genomics and Chromosome Evolution.</title>
        <authorList>
            <person name="Mudd A.B."/>
        </authorList>
    </citation>
    <scope>NUCLEOTIDE SEQUENCE</scope>
    <source>
        <strain evidence="17">Female2</strain>
        <tissue evidence="17">Blood</tissue>
    </source>
</reference>
<comment type="similarity">
    <text evidence="2">Belongs to the proton-activated chloride channel family.</text>
</comment>
<gene>
    <name evidence="17" type="ORF">GDO86_009055</name>
</gene>
<keyword evidence="7 16" id="KW-1133">Transmembrane helix</keyword>
<evidence type="ECO:0000256" key="6">
    <source>
        <dbReference type="ARBA" id="ARBA00022692"/>
    </source>
</evidence>
<keyword evidence="8" id="KW-0406">Ion transport</keyword>
<dbReference type="OrthoDB" id="10069062at2759"/>
<feature type="transmembrane region" description="Helical" evidence="16">
    <location>
        <begin position="67"/>
        <end position="88"/>
    </location>
</feature>
<dbReference type="Pfam" id="PF15122">
    <property type="entry name" value="TMEM206"/>
    <property type="match status" value="1"/>
</dbReference>
<evidence type="ECO:0000256" key="11">
    <source>
        <dbReference type="ARBA" id="ARBA00023214"/>
    </source>
</evidence>
<evidence type="ECO:0000256" key="9">
    <source>
        <dbReference type="ARBA" id="ARBA00023136"/>
    </source>
</evidence>
<evidence type="ECO:0000256" key="4">
    <source>
        <dbReference type="ARBA" id="ARBA00022448"/>
    </source>
</evidence>
<evidence type="ECO:0000256" key="12">
    <source>
        <dbReference type="ARBA" id="ARBA00023303"/>
    </source>
</evidence>
<comment type="subcellular location">
    <subcellularLocation>
        <location evidence="1">Cell membrane</location>
        <topology evidence="1">Multi-pass membrane protein</topology>
    </subcellularLocation>
</comment>
<comment type="caution">
    <text evidence="17">The sequence shown here is derived from an EMBL/GenBank/DDBJ whole genome shotgun (WGS) entry which is preliminary data.</text>
</comment>
<dbReference type="EMBL" id="JAACNH010000004">
    <property type="protein sequence ID" value="KAG8443733.1"/>
    <property type="molecule type" value="Genomic_DNA"/>
</dbReference>
<protein>
    <recommendedName>
        <fullName evidence="3">Proton-activated chloride channel</fullName>
    </recommendedName>
    <alternativeName>
        <fullName evidence="14">Transmembrane protein 206</fullName>
    </alternativeName>
</protein>
<evidence type="ECO:0000256" key="5">
    <source>
        <dbReference type="ARBA" id="ARBA00022475"/>
    </source>
</evidence>
<dbReference type="AlphaFoldDB" id="A0A8T2JJJ3"/>
<dbReference type="GO" id="GO:0009986">
    <property type="term" value="C:cell surface"/>
    <property type="evidence" value="ECO:0007669"/>
    <property type="project" value="TreeGrafter"/>
</dbReference>
<keyword evidence="18" id="KW-1185">Reference proteome</keyword>
<evidence type="ECO:0000256" key="15">
    <source>
        <dbReference type="SAM" id="MobiDB-lite"/>
    </source>
</evidence>
<evidence type="ECO:0000256" key="3">
    <source>
        <dbReference type="ARBA" id="ARBA00013993"/>
    </source>
</evidence>
<dbReference type="PANTHER" id="PTHR16087:SF0">
    <property type="entry name" value="PROTON-ACTIVATED CHLORIDE CHANNEL"/>
    <property type="match status" value="1"/>
</dbReference>
<dbReference type="Proteomes" id="UP000812440">
    <property type="component" value="Chromosome 5"/>
</dbReference>
<comment type="catalytic activity">
    <reaction evidence="13">
        <text>chloride(in) = chloride(out)</text>
        <dbReference type="Rhea" id="RHEA:29823"/>
        <dbReference type="ChEBI" id="CHEBI:17996"/>
    </reaction>
</comment>
<dbReference type="InterPro" id="IPR029366">
    <property type="entry name" value="TMEM206"/>
</dbReference>
<dbReference type="PANTHER" id="PTHR16087">
    <property type="entry name" value="TRANSMEMBRANE PROTEIN 206"/>
    <property type="match status" value="1"/>
</dbReference>
<dbReference type="GO" id="GO:0005886">
    <property type="term" value="C:plasma membrane"/>
    <property type="evidence" value="ECO:0007669"/>
    <property type="project" value="UniProtKB-SubCell"/>
</dbReference>
<accession>A0A8T2JJJ3</accession>